<dbReference type="Pfam" id="PF18765">
    <property type="entry name" value="Polbeta"/>
    <property type="match status" value="1"/>
</dbReference>
<dbReference type="InterPro" id="IPR041633">
    <property type="entry name" value="Polbeta"/>
</dbReference>
<name>A0A5S5AM79_9FIRM</name>
<feature type="compositionally biased region" description="Basic residues" evidence="1">
    <location>
        <begin position="71"/>
        <end position="83"/>
    </location>
</feature>
<evidence type="ECO:0000313" key="3">
    <source>
        <dbReference type="EMBL" id="TYP52508.1"/>
    </source>
</evidence>
<sequence>MPSDLIQIDRGKLEVFIAEKLGQFTEIAGVYLFGSALDKMRTDSDIDLGIILVPGAVSSVKELFLSSQGFHGRHRGGGPRRIHAEKQAAPQGHQHRDFHRLQADDGGESVPVEYAHAP</sequence>
<feature type="domain" description="Polymerase beta nucleotidyltransferase" evidence="2">
    <location>
        <begin position="17"/>
        <end position="53"/>
    </location>
</feature>
<reference evidence="3 4" key="1">
    <citation type="submission" date="2019-07" db="EMBL/GenBank/DDBJ databases">
        <title>Genomic Encyclopedia of Type Strains, Phase I: the one thousand microbial genomes (KMG-I) project.</title>
        <authorList>
            <person name="Kyrpides N."/>
        </authorList>
    </citation>
    <scope>NUCLEOTIDE SEQUENCE [LARGE SCALE GENOMIC DNA]</scope>
    <source>
        <strain evidence="3 4">DSM 16647</strain>
    </source>
</reference>
<organism evidence="3 4">
    <name type="scientific">Thermosediminibacter litoriperuensis</name>
    <dbReference type="NCBI Taxonomy" id="291989"/>
    <lineage>
        <taxon>Bacteria</taxon>
        <taxon>Bacillati</taxon>
        <taxon>Bacillota</taxon>
        <taxon>Clostridia</taxon>
        <taxon>Thermosediminibacterales</taxon>
        <taxon>Thermosediminibacteraceae</taxon>
        <taxon>Thermosediminibacter</taxon>
    </lineage>
</organism>
<evidence type="ECO:0000259" key="2">
    <source>
        <dbReference type="Pfam" id="PF18765"/>
    </source>
</evidence>
<dbReference type="EMBL" id="VNHO01000017">
    <property type="protein sequence ID" value="TYP52508.1"/>
    <property type="molecule type" value="Genomic_DNA"/>
</dbReference>
<evidence type="ECO:0000256" key="1">
    <source>
        <dbReference type="SAM" id="MobiDB-lite"/>
    </source>
</evidence>
<dbReference type="Proteomes" id="UP000322294">
    <property type="component" value="Unassembled WGS sequence"/>
</dbReference>
<comment type="caution">
    <text evidence="3">The sequence shown here is derived from an EMBL/GenBank/DDBJ whole genome shotgun (WGS) entry which is preliminary data.</text>
</comment>
<dbReference type="AlphaFoldDB" id="A0A5S5AM79"/>
<evidence type="ECO:0000313" key="4">
    <source>
        <dbReference type="Proteomes" id="UP000322294"/>
    </source>
</evidence>
<accession>A0A5S5AM79</accession>
<gene>
    <name evidence="3" type="ORF">LZ11_01675</name>
</gene>
<protein>
    <recommendedName>
        <fullName evidence="2">Polymerase beta nucleotidyltransferase domain-containing protein</fullName>
    </recommendedName>
</protein>
<feature type="region of interest" description="Disordered" evidence="1">
    <location>
        <begin position="70"/>
        <end position="118"/>
    </location>
</feature>
<proteinExistence type="predicted"/>
<keyword evidence="4" id="KW-1185">Reference proteome</keyword>